<accession>A0AAV0UTB6</accession>
<feature type="region of interest" description="Disordered" evidence="1">
    <location>
        <begin position="45"/>
        <end position="66"/>
    </location>
</feature>
<keyword evidence="3" id="KW-1185">Reference proteome</keyword>
<comment type="caution">
    <text evidence="2">The sequence shown here is derived from an EMBL/GenBank/DDBJ whole genome shotgun (WGS) entry which is preliminary data.</text>
</comment>
<reference evidence="2" key="1">
    <citation type="submission" date="2022-12" db="EMBL/GenBank/DDBJ databases">
        <authorList>
            <person name="Webb A."/>
        </authorList>
    </citation>
    <scope>NUCLEOTIDE SEQUENCE</scope>
    <source>
        <strain evidence="2">Pd1</strain>
    </source>
</reference>
<sequence length="66" mass="7640">MRLPLHERMSLNDTNRSDLDDDLQQHALCCSCCCRRERPSAEALLPAKGRSGNRRLRLRRHGQPVE</sequence>
<feature type="compositionally biased region" description="Basic residues" evidence="1">
    <location>
        <begin position="51"/>
        <end position="66"/>
    </location>
</feature>
<gene>
    <name evidence="2" type="ORF">PDE001_LOCUS7219</name>
</gene>
<dbReference type="Proteomes" id="UP001162029">
    <property type="component" value="Unassembled WGS sequence"/>
</dbReference>
<dbReference type="EMBL" id="CANTFM010001449">
    <property type="protein sequence ID" value="CAI5739508.1"/>
    <property type="molecule type" value="Genomic_DNA"/>
</dbReference>
<evidence type="ECO:0000313" key="3">
    <source>
        <dbReference type="Proteomes" id="UP001162029"/>
    </source>
</evidence>
<name>A0AAV0UTB6_9STRA</name>
<dbReference type="AlphaFoldDB" id="A0AAV0UTB6"/>
<protein>
    <submittedName>
        <fullName evidence="2">Uncharacterized protein</fullName>
    </submittedName>
</protein>
<organism evidence="2 3">
    <name type="scientific">Peronospora destructor</name>
    <dbReference type="NCBI Taxonomy" id="86335"/>
    <lineage>
        <taxon>Eukaryota</taxon>
        <taxon>Sar</taxon>
        <taxon>Stramenopiles</taxon>
        <taxon>Oomycota</taxon>
        <taxon>Peronosporomycetes</taxon>
        <taxon>Peronosporales</taxon>
        <taxon>Peronosporaceae</taxon>
        <taxon>Peronospora</taxon>
    </lineage>
</organism>
<proteinExistence type="predicted"/>
<evidence type="ECO:0000313" key="2">
    <source>
        <dbReference type="EMBL" id="CAI5739508.1"/>
    </source>
</evidence>
<evidence type="ECO:0000256" key="1">
    <source>
        <dbReference type="SAM" id="MobiDB-lite"/>
    </source>
</evidence>